<dbReference type="Proteomes" id="UP000825935">
    <property type="component" value="Chromosome 20"/>
</dbReference>
<dbReference type="EC" id="3.1.3.16" evidence="3"/>
<evidence type="ECO:0000256" key="5">
    <source>
        <dbReference type="ARBA" id="ARBA00022801"/>
    </source>
</evidence>
<dbReference type="Pfam" id="PF00481">
    <property type="entry name" value="PP2C"/>
    <property type="match status" value="1"/>
</dbReference>
<keyword evidence="6" id="KW-0460">Magnesium</keyword>
<evidence type="ECO:0000256" key="2">
    <source>
        <dbReference type="ARBA" id="ARBA00001946"/>
    </source>
</evidence>
<reference evidence="11" key="1">
    <citation type="submission" date="2021-08" db="EMBL/GenBank/DDBJ databases">
        <title>WGS assembly of Ceratopteris richardii.</title>
        <authorList>
            <person name="Marchant D.B."/>
            <person name="Chen G."/>
            <person name="Jenkins J."/>
            <person name="Shu S."/>
            <person name="Leebens-Mack J."/>
            <person name="Grimwood J."/>
            <person name="Schmutz J."/>
            <person name="Soltis P."/>
            <person name="Soltis D."/>
            <person name="Chen Z.-H."/>
        </authorList>
    </citation>
    <scope>NUCLEOTIDE SEQUENCE</scope>
    <source>
        <strain evidence="11">Whitten #5841</strain>
        <tissue evidence="11">Leaf</tissue>
    </source>
</reference>
<evidence type="ECO:0000313" key="12">
    <source>
        <dbReference type="Proteomes" id="UP000825935"/>
    </source>
</evidence>
<dbReference type="SUPFAM" id="SSF81606">
    <property type="entry name" value="PP2C-like"/>
    <property type="match status" value="1"/>
</dbReference>
<evidence type="ECO:0000313" key="11">
    <source>
        <dbReference type="EMBL" id="KAH7331647.1"/>
    </source>
</evidence>
<comment type="similarity">
    <text evidence="9">Belongs to the PP2C family.</text>
</comment>
<dbReference type="EMBL" id="CM035425">
    <property type="protein sequence ID" value="KAH7331646.1"/>
    <property type="molecule type" value="Genomic_DNA"/>
</dbReference>
<evidence type="ECO:0000256" key="6">
    <source>
        <dbReference type="ARBA" id="ARBA00022842"/>
    </source>
</evidence>
<accession>A0A8T2SH10</accession>
<keyword evidence="4" id="KW-0479">Metal-binding</keyword>
<evidence type="ECO:0000256" key="8">
    <source>
        <dbReference type="ARBA" id="ARBA00023211"/>
    </source>
</evidence>
<keyword evidence="5 9" id="KW-0378">Hydrolase</keyword>
<evidence type="ECO:0000256" key="9">
    <source>
        <dbReference type="RuleBase" id="RU003465"/>
    </source>
</evidence>
<dbReference type="AlphaFoldDB" id="A0A8T2SH10"/>
<dbReference type="InterPro" id="IPR000222">
    <property type="entry name" value="PP2C_BS"/>
</dbReference>
<dbReference type="GO" id="GO:0004722">
    <property type="term" value="F:protein serine/threonine phosphatase activity"/>
    <property type="evidence" value="ECO:0007669"/>
    <property type="project" value="UniProtKB-EC"/>
</dbReference>
<sequence length="272" mass="30088">MRTMADRNSDSHGGGLSDDRRIMFGYSSLQGQRSTMEDFVYAKLSEVDNHVIGLFGVFDGHAGPDAARYVKEHLFSNLLKHPKFVSDTCVAIEETFKKTDSEYLETQNNHGRDAGSTASTAILVGDRLLVANVGDSRAVISRGGEAVQLSIDHKPDREDEKKRIEDAGGVVLWGGTWRVGGVLALSRAFGDRLLKRYVVADPEIKEEKITEDVEFLVIASDGLWDVITNEEAICMVRSIDEPMDAAKKLTDSAFQKGSADNISCLVVRFYHW</sequence>
<gene>
    <name evidence="11" type="ORF">KP509_20G045500</name>
</gene>
<dbReference type="Gene3D" id="3.60.40.10">
    <property type="entry name" value="PPM-type phosphatase domain"/>
    <property type="match status" value="1"/>
</dbReference>
<comment type="cofactor">
    <cofactor evidence="1">
        <name>Mn(2+)</name>
        <dbReference type="ChEBI" id="CHEBI:29035"/>
    </cofactor>
</comment>
<dbReference type="InterPro" id="IPR036457">
    <property type="entry name" value="PPM-type-like_dom_sf"/>
</dbReference>
<keyword evidence="7 9" id="KW-0904">Protein phosphatase</keyword>
<dbReference type="InterPro" id="IPR001932">
    <property type="entry name" value="PPM-type_phosphatase-like_dom"/>
</dbReference>
<feature type="domain" description="PPM-type phosphatase" evidence="10">
    <location>
        <begin position="23"/>
        <end position="269"/>
    </location>
</feature>
<proteinExistence type="inferred from homology"/>
<dbReference type="OrthoDB" id="10264738at2759"/>
<keyword evidence="12" id="KW-1185">Reference proteome</keyword>
<protein>
    <recommendedName>
        <fullName evidence="3">protein-serine/threonine phosphatase</fullName>
        <ecNumber evidence="3">3.1.3.16</ecNumber>
    </recommendedName>
</protein>
<comment type="cofactor">
    <cofactor evidence="2">
        <name>Mg(2+)</name>
        <dbReference type="ChEBI" id="CHEBI:18420"/>
    </cofactor>
</comment>
<dbReference type="PROSITE" id="PS51746">
    <property type="entry name" value="PPM_2"/>
    <property type="match status" value="1"/>
</dbReference>
<dbReference type="GO" id="GO:0046872">
    <property type="term" value="F:metal ion binding"/>
    <property type="evidence" value="ECO:0007669"/>
    <property type="project" value="UniProtKB-KW"/>
</dbReference>
<evidence type="ECO:0000256" key="3">
    <source>
        <dbReference type="ARBA" id="ARBA00013081"/>
    </source>
</evidence>
<evidence type="ECO:0000256" key="7">
    <source>
        <dbReference type="ARBA" id="ARBA00022912"/>
    </source>
</evidence>
<dbReference type="InterPro" id="IPR015655">
    <property type="entry name" value="PP2C"/>
</dbReference>
<evidence type="ECO:0000256" key="1">
    <source>
        <dbReference type="ARBA" id="ARBA00001936"/>
    </source>
</evidence>
<comment type="caution">
    <text evidence="11">The sequence shown here is derived from an EMBL/GenBank/DDBJ whole genome shotgun (WGS) entry which is preliminary data.</text>
</comment>
<dbReference type="SMART" id="SM00331">
    <property type="entry name" value="PP2C_SIG"/>
    <property type="match status" value="1"/>
</dbReference>
<evidence type="ECO:0000256" key="4">
    <source>
        <dbReference type="ARBA" id="ARBA00022723"/>
    </source>
</evidence>
<dbReference type="EMBL" id="CM035425">
    <property type="protein sequence ID" value="KAH7331647.1"/>
    <property type="molecule type" value="Genomic_DNA"/>
</dbReference>
<dbReference type="PANTHER" id="PTHR47992">
    <property type="entry name" value="PROTEIN PHOSPHATASE"/>
    <property type="match status" value="1"/>
</dbReference>
<dbReference type="PROSITE" id="PS01032">
    <property type="entry name" value="PPM_1"/>
    <property type="match status" value="1"/>
</dbReference>
<name>A0A8T2SH10_CERRI</name>
<dbReference type="CDD" id="cd00143">
    <property type="entry name" value="PP2Cc"/>
    <property type="match status" value="1"/>
</dbReference>
<dbReference type="SMART" id="SM00332">
    <property type="entry name" value="PP2Cc"/>
    <property type="match status" value="1"/>
</dbReference>
<organism evidence="11 12">
    <name type="scientific">Ceratopteris richardii</name>
    <name type="common">Triangle waterfern</name>
    <dbReference type="NCBI Taxonomy" id="49495"/>
    <lineage>
        <taxon>Eukaryota</taxon>
        <taxon>Viridiplantae</taxon>
        <taxon>Streptophyta</taxon>
        <taxon>Embryophyta</taxon>
        <taxon>Tracheophyta</taxon>
        <taxon>Polypodiopsida</taxon>
        <taxon>Polypodiidae</taxon>
        <taxon>Polypodiales</taxon>
        <taxon>Pteridineae</taxon>
        <taxon>Pteridaceae</taxon>
        <taxon>Parkerioideae</taxon>
        <taxon>Ceratopteris</taxon>
    </lineage>
</organism>
<keyword evidence="8" id="KW-0464">Manganese</keyword>
<evidence type="ECO:0000259" key="10">
    <source>
        <dbReference type="PROSITE" id="PS51746"/>
    </source>
</evidence>
<dbReference type="OMA" id="EYSTCDM"/>